<dbReference type="InterPro" id="IPR000620">
    <property type="entry name" value="EamA_dom"/>
</dbReference>
<dbReference type="InterPro" id="IPR050638">
    <property type="entry name" value="AA-Vitamin_Transporters"/>
</dbReference>
<feature type="transmembrane region" description="Helical" evidence="6">
    <location>
        <begin position="169"/>
        <end position="185"/>
    </location>
</feature>
<keyword evidence="9" id="KW-1185">Reference proteome</keyword>
<evidence type="ECO:0000313" key="8">
    <source>
        <dbReference type="EMBL" id="SDF23285.1"/>
    </source>
</evidence>
<evidence type="ECO:0000259" key="7">
    <source>
        <dbReference type="Pfam" id="PF00892"/>
    </source>
</evidence>
<dbReference type="Gene3D" id="1.10.3730.20">
    <property type="match status" value="1"/>
</dbReference>
<feature type="transmembrane region" description="Helical" evidence="6">
    <location>
        <begin position="259"/>
        <end position="276"/>
    </location>
</feature>
<evidence type="ECO:0000256" key="6">
    <source>
        <dbReference type="SAM" id="Phobius"/>
    </source>
</evidence>
<feature type="transmembrane region" description="Helical" evidence="6">
    <location>
        <begin position="20"/>
        <end position="37"/>
    </location>
</feature>
<dbReference type="PANTHER" id="PTHR32322">
    <property type="entry name" value="INNER MEMBRANE TRANSPORTER"/>
    <property type="match status" value="1"/>
</dbReference>
<protein>
    <submittedName>
        <fullName evidence="8">Chloramphenicol-sensitive protein RarD</fullName>
    </submittedName>
</protein>
<feature type="domain" description="EamA" evidence="7">
    <location>
        <begin position="20"/>
        <end position="162"/>
    </location>
</feature>
<dbReference type="STRING" id="454006.SAMN05421825_1361"/>
<feature type="transmembrane region" description="Helical" evidence="6">
    <location>
        <begin position="122"/>
        <end position="139"/>
    </location>
</feature>
<feature type="domain" description="EamA" evidence="7">
    <location>
        <begin position="173"/>
        <end position="299"/>
    </location>
</feature>
<feature type="transmembrane region" description="Helical" evidence="6">
    <location>
        <begin position="88"/>
        <end position="110"/>
    </location>
</feature>
<feature type="transmembrane region" description="Helical" evidence="6">
    <location>
        <begin position="49"/>
        <end position="67"/>
    </location>
</feature>
<accession>A0A1G7JEH8</accession>
<feature type="transmembrane region" description="Helical" evidence="6">
    <location>
        <begin position="146"/>
        <end position="163"/>
    </location>
</feature>
<name>A0A1G7JEH8_9FLAO</name>
<proteinExistence type="inferred from homology"/>
<keyword evidence="3 6" id="KW-0812">Transmembrane</keyword>
<dbReference type="Proteomes" id="UP000199203">
    <property type="component" value="Unassembled WGS sequence"/>
</dbReference>
<dbReference type="PANTHER" id="PTHR32322:SF2">
    <property type="entry name" value="EAMA DOMAIN-CONTAINING PROTEIN"/>
    <property type="match status" value="1"/>
</dbReference>
<dbReference type="Pfam" id="PF00892">
    <property type="entry name" value="EamA"/>
    <property type="match status" value="2"/>
</dbReference>
<feature type="transmembrane region" description="Helical" evidence="6">
    <location>
        <begin position="197"/>
        <end position="214"/>
    </location>
</feature>
<keyword evidence="4 6" id="KW-1133">Transmembrane helix</keyword>
<feature type="transmembrane region" description="Helical" evidence="6">
    <location>
        <begin position="226"/>
        <end position="247"/>
    </location>
</feature>
<dbReference type="SUPFAM" id="SSF103481">
    <property type="entry name" value="Multidrug resistance efflux transporter EmrE"/>
    <property type="match status" value="2"/>
</dbReference>
<comment type="subcellular location">
    <subcellularLocation>
        <location evidence="1">Membrane</location>
        <topology evidence="1">Multi-pass membrane protein</topology>
    </subcellularLocation>
</comment>
<evidence type="ECO:0000256" key="4">
    <source>
        <dbReference type="ARBA" id="ARBA00022989"/>
    </source>
</evidence>
<dbReference type="RefSeq" id="WP_245707125.1">
    <property type="nucleotide sequence ID" value="NZ_FNBH01000001.1"/>
</dbReference>
<sequence length="311" mass="35524">MHSNFIDSKRNNDLNNLKHYLAAILAFSLWGTFSLVLKPLHNYASSDILFYRVFSCALIMSLVSLVFKRKKLKQNLNYFKSISKKSKRNIIILNIGSSILLTANWFSFIYVMNHVSVRATSVAYLVCPIITTILAYFILKDQLTKLQWLSVFLSLVGCILLSYTNILDMFYSSLIGFTYAAYLICQSQNKQFDKFLILNFHIVISALILLPFFQAYSGSAPTEFKFYFFVEIIAIMYTIIPLLLNLFALTGIASSKVGMILNINPIIAFILASTVYNEPLNPIQICAYSLIFIAVVVFNAKEIFRWKTKDT</sequence>
<evidence type="ECO:0000256" key="2">
    <source>
        <dbReference type="ARBA" id="ARBA00007362"/>
    </source>
</evidence>
<dbReference type="AlphaFoldDB" id="A0A1G7JEH8"/>
<evidence type="ECO:0000313" key="9">
    <source>
        <dbReference type="Proteomes" id="UP000199203"/>
    </source>
</evidence>
<feature type="transmembrane region" description="Helical" evidence="6">
    <location>
        <begin position="282"/>
        <end position="300"/>
    </location>
</feature>
<dbReference type="GO" id="GO:0016020">
    <property type="term" value="C:membrane"/>
    <property type="evidence" value="ECO:0007669"/>
    <property type="project" value="UniProtKB-SubCell"/>
</dbReference>
<gene>
    <name evidence="8" type="ORF">SAMN05421825_1361</name>
</gene>
<evidence type="ECO:0000256" key="1">
    <source>
        <dbReference type="ARBA" id="ARBA00004141"/>
    </source>
</evidence>
<dbReference type="EMBL" id="FNBH01000001">
    <property type="protein sequence ID" value="SDF23285.1"/>
    <property type="molecule type" value="Genomic_DNA"/>
</dbReference>
<evidence type="ECO:0000256" key="5">
    <source>
        <dbReference type="ARBA" id="ARBA00023136"/>
    </source>
</evidence>
<keyword evidence="5 6" id="KW-0472">Membrane</keyword>
<comment type="similarity">
    <text evidence="2">Belongs to the EamA transporter family.</text>
</comment>
<dbReference type="InterPro" id="IPR037185">
    <property type="entry name" value="EmrE-like"/>
</dbReference>
<evidence type="ECO:0000256" key="3">
    <source>
        <dbReference type="ARBA" id="ARBA00022692"/>
    </source>
</evidence>
<organism evidence="8 9">
    <name type="scientific">Epilithonimonas hungarica</name>
    <dbReference type="NCBI Taxonomy" id="454006"/>
    <lineage>
        <taxon>Bacteria</taxon>
        <taxon>Pseudomonadati</taxon>
        <taxon>Bacteroidota</taxon>
        <taxon>Flavobacteriia</taxon>
        <taxon>Flavobacteriales</taxon>
        <taxon>Weeksellaceae</taxon>
        <taxon>Chryseobacterium group</taxon>
        <taxon>Epilithonimonas</taxon>
    </lineage>
</organism>
<reference evidence="9" key="1">
    <citation type="submission" date="2016-10" db="EMBL/GenBank/DDBJ databases">
        <authorList>
            <person name="Varghese N."/>
            <person name="Submissions S."/>
        </authorList>
    </citation>
    <scope>NUCLEOTIDE SEQUENCE [LARGE SCALE GENOMIC DNA]</scope>
    <source>
        <strain evidence="9">DSM 19684</strain>
    </source>
</reference>